<gene>
    <name evidence="3" type="primary">LOC104779092</name>
</gene>
<dbReference type="RefSeq" id="XP_010501787.1">
    <property type="nucleotide sequence ID" value="XM_010503485.1"/>
</dbReference>
<dbReference type="Proteomes" id="UP000694864">
    <property type="component" value="Chromosome 3"/>
</dbReference>
<feature type="region of interest" description="Disordered" evidence="1">
    <location>
        <begin position="195"/>
        <end position="246"/>
    </location>
</feature>
<evidence type="ECO:0000256" key="1">
    <source>
        <dbReference type="SAM" id="MobiDB-lite"/>
    </source>
</evidence>
<organism evidence="2 3">
    <name type="scientific">Camelina sativa</name>
    <name type="common">False flax</name>
    <name type="synonym">Myagrum sativum</name>
    <dbReference type="NCBI Taxonomy" id="90675"/>
    <lineage>
        <taxon>Eukaryota</taxon>
        <taxon>Viridiplantae</taxon>
        <taxon>Streptophyta</taxon>
        <taxon>Embryophyta</taxon>
        <taxon>Tracheophyta</taxon>
        <taxon>Spermatophyta</taxon>
        <taxon>Magnoliopsida</taxon>
        <taxon>eudicotyledons</taxon>
        <taxon>Gunneridae</taxon>
        <taxon>Pentapetalae</taxon>
        <taxon>rosids</taxon>
        <taxon>malvids</taxon>
        <taxon>Brassicales</taxon>
        <taxon>Brassicaceae</taxon>
        <taxon>Camelineae</taxon>
        <taxon>Camelina</taxon>
    </lineage>
</organism>
<keyword evidence="2" id="KW-1185">Reference proteome</keyword>
<dbReference type="GeneID" id="104779092"/>
<evidence type="ECO:0000313" key="3">
    <source>
        <dbReference type="RefSeq" id="XP_010501787.1"/>
    </source>
</evidence>
<accession>A0ABM0YJ76</accession>
<dbReference type="PANTHER" id="PTHR47481:SF10">
    <property type="entry name" value="COPIA-LIKE POLYPROTEIN_RETROTRANSPOSON"/>
    <property type="match status" value="1"/>
</dbReference>
<feature type="compositionally biased region" description="Gly residues" evidence="1">
    <location>
        <begin position="221"/>
        <end position="230"/>
    </location>
</feature>
<proteinExistence type="predicted"/>
<reference evidence="2" key="1">
    <citation type="journal article" date="2014" name="Nat. Commun.">
        <title>The emerging biofuel crop Camelina sativa retains a highly undifferentiated hexaploid genome structure.</title>
        <authorList>
            <person name="Kagale S."/>
            <person name="Koh C."/>
            <person name="Nixon J."/>
            <person name="Bollina V."/>
            <person name="Clarke W.E."/>
            <person name="Tuteja R."/>
            <person name="Spillane C."/>
            <person name="Robinson S.J."/>
            <person name="Links M.G."/>
            <person name="Clarke C."/>
            <person name="Higgins E.E."/>
            <person name="Huebert T."/>
            <person name="Sharpe A.G."/>
            <person name="Parkin I.A."/>
        </authorList>
    </citation>
    <scope>NUCLEOTIDE SEQUENCE [LARGE SCALE GENOMIC DNA]</scope>
    <source>
        <strain evidence="2">cv. DH55</strain>
    </source>
</reference>
<reference evidence="3" key="2">
    <citation type="submission" date="2025-08" db="UniProtKB">
        <authorList>
            <consortium name="RefSeq"/>
        </authorList>
    </citation>
    <scope>IDENTIFICATION</scope>
    <source>
        <tissue evidence="3">Leaf</tissue>
    </source>
</reference>
<sequence length="287" mass="32302">MDKLNYDIWRELFETHCLSFGVSSHLDGTSSPSSDTDTKWKERDGLVKMWIYGTISESLLDFVLKKKCSARELWLYVEALFRDNKDGRALQLENDLRTLVIGDLNIHDFCQKLKSISDLLANIDSPVSDKALVMHMVNGLSEKFDNIVNVIIHKTPFPSFSEARSMLLMEESRLQKQHRASSTSTLDVSSPNVLLTSASYSNPSPPSPHNHQQHHHNNSGRGRGGSGRGGRNNRGRGRGCHHSSWEHNYQPPPPSWFHPSMSYPSWTPPAWPPSPYSYGTPPSYGAS</sequence>
<evidence type="ECO:0000313" key="2">
    <source>
        <dbReference type="Proteomes" id="UP000694864"/>
    </source>
</evidence>
<protein>
    <submittedName>
        <fullName evidence="3">Uncharacterized protein LOC104779092</fullName>
    </submittedName>
</protein>
<name>A0ABM0YJ76_CAMSA</name>
<feature type="compositionally biased region" description="Basic residues" evidence="1">
    <location>
        <begin position="231"/>
        <end position="241"/>
    </location>
</feature>
<dbReference type="Pfam" id="PF14223">
    <property type="entry name" value="Retrotran_gag_2"/>
    <property type="match status" value="1"/>
</dbReference>
<dbReference type="PANTHER" id="PTHR47481">
    <property type="match status" value="1"/>
</dbReference>